<evidence type="ECO:0000313" key="1">
    <source>
        <dbReference type="EMBL" id="TQR11904.1"/>
    </source>
</evidence>
<dbReference type="OrthoDB" id="9798683at2"/>
<dbReference type="InterPro" id="IPR010843">
    <property type="entry name" value="Uncharacterised_AroM"/>
</dbReference>
<dbReference type="Proteomes" id="UP000317316">
    <property type="component" value="Unassembled WGS sequence"/>
</dbReference>
<protein>
    <submittedName>
        <fullName evidence="1">AroM family protein</fullName>
    </submittedName>
</protein>
<dbReference type="Pfam" id="PF07302">
    <property type="entry name" value="AroM"/>
    <property type="match status" value="1"/>
</dbReference>
<keyword evidence="2" id="KW-1185">Reference proteome</keyword>
<comment type="caution">
    <text evidence="1">The sequence shown here is derived from an EMBL/GenBank/DDBJ whole genome shotgun (WGS) entry which is preliminary data.</text>
</comment>
<evidence type="ECO:0000313" key="2">
    <source>
        <dbReference type="Proteomes" id="UP000317316"/>
    </source>
</evidence>
<accession>A0A544T3A6</accession>
<sequence length="238" mass="27106">MENKYTKDTKEEFEMLMKTICVITIGQTPRTDMIPPLKSYLPNDTRIIEKGVLDSLSIEEIQNLCVEDGQTTLVSRLKNGKSVVVSKEKVIPIIQKLIDECQKTEIDLILLACTGKFPFFLSEIPVIYPDFLLNYAVKGLLREGKLGVIVPLIQQSEMISDKWNEVDFKTYITSTSPYDGSHEEFVQATKRINESQVQAILLDCMGYSNEMKNIIREHTNKPIIIARNIIYANLAELL</sequence>
<gene>
    <name evidence="1" type="ORF">FG382_14930</name>
</gene>
<organism evidence="1 2">
    <name type="scientific">Psychrobacillus lasiicapitis</name>
    <dbReference type="NCBI Taxonomy" id="1636719"/>
    <lineage>
        <taxon>Bacteria</taxon>
        <taxon>Bacillati</taxon>
        <taxon>Bacillota</taxon>
        <taxon>Bacilli</taxon>
        <taxon>Bacillales</taxon>
        <taxon>Bacillaceae</taxon>
        <taxon>Psychrobacillus</taxon>
    </lineage>
</organism>
<proteinExistence type="predicted"/>
<reference evidence="1 2" key="1">
    <citation type="submission" date="2019-05" db="EMBL/GenBank/DDBJ databases">
        <title>Psychrobacillus vulpis sp. nov., a new species isolated from feces of a red fox that inhabits in The Tablas de Daimiel Natural Park, Albacete, Spain.</title>
        <authorList>
            <person name="Rodriguez M."/>
            <person name="Reina J.C."/>
            <person name="Bejar V."/>
            <person name="Llamas I."/>
        </authorList>
    </citation>
    <scope>NUCLEOTIDE SEQUENCE [LARGE SCALE GENOMIC DNA]</scope>
    <source>
        <strain evidence="1 2">NEAU-3TGS17</strain>
    </source>
</reference>
<dbReference type="AlphaFoldDB" id="A0A544T3A6"/>
<dbReference type="EMBL" id="VDGH01000008">
    <property type="protein sequence ID" value="TQR11904.1"/>
    <property type="molecule type" value="Genomic_DNA"/>
</dbReference>
<name>A0A544T3A6_9BACI</name>
<dbReference type="NCBIfam" id="NF007788">
    <property type="entry name" value="PRK10481.1"/>
    <property type="match status" value="1"/>
</dbReference>